<dbReference type="RefSeq" id="WP_274153210.1">
    <property type="nucleotide sequence ID" value="NZ_CP117812.1"/>
</dbReference>
<keyword evidence="5" id="KW-1185">Reference proteome</keyword>
<evidence type="ECO:0000313" key="5">
    <source>
        <dbReference type="Proteomes" id="UP001214250"/>
    </source>
</evidence>
<evidence type="ECO:0000313" key="4">
    <source>
        <dbReference type="EMBL" id="WDE98336.1"/>
    </source>
</evidence>
<dbReference type="Proteomes" id="UP001214250">
    <property type="component" value="Chromosome 2"/>
</dbReference>
<evidence type="ECO:0000256" key="2">
    <source>
        <dbReference type="PROSITE-ProRule" id="PRU00626"/>
    </source>
</evidence>
<dbReference type="EMBL" id="CP117812">
    <property type="protein sequence ID" value="WDE98336.1"/>
    <property type="molecule type" value="Genomic_DNA"/>
</dbReference>
<keyword evidence="1 2" id="KW-0694">RNA-binding</keyword>
<sequence length="100" mass="10911">MKKLSGSEARACRAQGAKLQASAVIGKRGLTDENIKIIEQAFLKQSLVKVTIRKKAFEEPKKAIAEIAEKFDATIVQQLGSALLLYKDSESVEDAESSED</sequence>
<protein>
    <submittedName>
        <fullName evidence="4">YhbY family RNA-binding protein</fullName>
    </submittedName>
</protein>
<dbReference type="PANTHER" id="PTHR40065:SF3">
    <property type="entry name" value="RNA-BINDING PROTEIN YHBY"/>
    <property type="match status" value="1"/>
</dbReference>
<dbReference type="SMART" id="SM01103">
    <property type="entry name" value="CRS1_YhbY"/>
    <property type="match status" value="1"/>
</dbReference>
<proteinExistence type="predicted"/>
<feature type="domain" description="CRM" evidence="3">
    <location>
        <begin position="2"/>
        <end position="98"/>
    </location>
</feature>
<dbReference type="PROSITE" id="PS51295">
    <property type="entry name" value="CRM"/>
    <property type="match status" value="1"/>
</dbReference>
<name>A0ABY7VZX4_9BACT</name>
<dbReference type="InterPro" id="IPR035920">
    <property type="entry name" value="YhbY-like_sf"/>
</dbReference>
<evidence type="ECO:0000259" key="3">
    <source>
        <dbReference type="PROSITE" id="PS51295"/>
    </source>
</evidence>
<reference evidence="4 5" key="1">
    <citation type="submission" date="2023-02" db="EMBL/GenBank/DDBJ databases">
        <title>Genome sequence of Lentisphaera profundi SAORIC-696.</title>
        <authorList>
            <person name="Kim e."/>
            <person name="Cho J.-C."/>
            <person name="Choi A."/>
            <person name="Kang I."/>
        </authorList>
    </citation>
    <scope>NUCLEOTIDE SEQUENCE [LARGE SCALE GENOMIC DNA]</scope>
    <source>
        <strain evidence="4 5">SAORIC-696</strain>
    </source>
</reference>
<dbReference type="InterPro" id="IPR001890">
    <property type="entry name" value="RNA-binding_CRM"/>
</dbReference>
<dbReference type="InterPro" id="IPR051925">
    <property type="entry name" value="RNA-binding_domain"/>
</dbReference>
<dbReference type="SUPFAM" id="SSF75471">
    <property type="entry name" value="YhbY-like"/>
    <property type="match status" value="1"/>
</dbReference>
<dbReference type="PANTHER" id="PTHR40065">
    <property type="entry name" value="RNA-BINDING PROTEIN YHBY"/>
    <property type="match status" value="1"/>
</dbReference>
<gene>
    <name evidence="4" type="ORF">PQO03_21220</name>
</gene>
<dbReference type="Pfam" id="PF01985">
    <property type="entry name" value="CRS1_YhbY"/>
    <property type="match status" value="1"/>
</dbReference>
<organism evidence="4 5">
    <name type="scientific">Lentisphaera profundi</name>
    <dbReference type="NCBI Taxonomy" id="1658616"/>
    <lineage>
        <taxon>Bacteria</taxon>
        <taxon>Pseudomonadati</taxon>
        <taxon>Lentisphaerota</taxon>
        <taxon>Lentisphaeria</taxon>
        <taxon>Lentisphaerales</taxon>
        <taxon>Lentisphaeraceae</taxon>
        <taxon>Lentisphaera</taxon>
    </lineage>
</organism>
<accession>A0ABY7VZX4</accession>
<evidence type="ECO:0000256" key="1">
    <source>
        <dbReference type="ARBA" id="ARBA00022884"/>
    </source>
</evidence>
<dbReference type="Gene3D" id="3.30.110.60">
    <property type="entry name" value="YhbY-like"/>
    <property type="match status" value="1"/>
</dbReference>